<dbReference type="PANTHER" id="PTHR36932">
    <property type="entry name" value="CAPSULAR POLYSACCHARIDE BIOSYNTHESIS PROTEIN"/>
    <property type="match status" value="1"/>
</dbReference>
<dbReference type="SUPFAM" id="SSF56801">
    <property type="entry name" value="Acetyl-CoA synthetase-like"/>
    <property type="match status" value="1"/>
</dbReference>
<organism evidence="1 2">
    <name type="scientific">Yeosuana aromativorans</name>
    <dbReference type="NCBI Taxonomy" id="288019"/>
    <lineage>
        <taxon>Bacteria</taxon>
        <taxon>Pseudomonadati</taxon>
        <taxon>Bacteroidota</taxon>
        <taxon>Flavobacteriia</taxon>
        <taxon>Flavobacteriales</taxon>
        <taxon>Flavobacteriaceae</taxon>
        <taxon>Yeosuana</taxon>
    </lineage>
</organism>
<dbReference type="RefSeq" id="WP_229669528.1">
    <property type="nucleotide sequence ID" value="NZ_BMNR01000006.1"/>
</dbReference>
<gene>
    <name evidence="1" type="primary">capK</name>
    <name evidence="1" type="ORF">GCM10007962_26350</name>
</gene>
<protein>
    <submittedName>
        <fullName evidence="1">AMP-binding protein</fullName>
    </submittedName>
</protein>
<proteinExistence type="predicted"/>
<dbReference type="Proteomes" id="UP000612329">
    <property type="component" value="Unassembled WGS sequence"/>
</dbReference>
<evidence type="ECO:0000313" key="1">
    <source>
        <dbReference type="EMBL" id="GGK30723.1"/>
    </source>
</evidence>
<reference evidence="1" key="2">
    <citation type="submission" date="2020-09" db="EMBL/GenBank/DDBJ databases">
        <authorList>
            <person name="Sun Q."/>
            <person name="Ohkuma M."/>
        </authorList>
    </citation>
    <scope>NUCLEOTIDE SEQUENCE</scope>
    <source>
        <strain evidence="1">JCM 12862</strain>
    </source>
</reference>
<evidence type="ECO:0000313" key="2">
    <source>
        <dbReference type="Proteomes" id="UP000612329"/>
    </source>
</evidence>
<dbReference type="PANTHER" id="PTHR36932:SF1">
    <property type="entry name" value="CAPSULAR POLYSACCHARIDE BIOSYNTHESIS PROTEIN"/>
    <property type="match status" value="1"/>
</dbReference>
<reference evidence="1" key="1">
    <citation type="journal article" date="2014" name="Int. J. Syst. Evol. Microbiol.">
        <title>Complete genome sequence of Corynebacterium casei LMG S-19264T (=DSM 44701T), isolated from a smear-ripened cheese.</title>
        <authorList>
            <consortium name="US DOE Joint Genome Institute (JGI-PGF)"/>
            <person name="Walter F."/>
            <person name="Albersmeier A."/>
            <person name="Kalinowski J."/>
            <person name="Ruckert C."/>
        </authorList>
    </citation>
    <scope>NUCLEOTIDE SEQUENCE</scope>
    <source>
        <strain evidence="1">JCM 12862</strain>
    </source>
</reference>
<accession>A0A8J3BSG3</accession>
<dbReference type="InterPro" id="IPR042099">
    <property type="entry name" value="ANL_N_sf"/>
</dbReference>
<dbReference type="Gene3D" id="3.40.50.12780">
    <property type="entry name" value="N-terminal domain of ligase-like"/>
    <property type="match status" value="1"/>
</dbReference>
<comment type="caution">
    <text evidence="1">The sequence shown here is derived from an EMBL/GenBank/DDBJ whole genome shotgun (WGS) entry which is preliminary data.</text>
</comment>
<keyword evidence="2" id="KW-1185">Reference proteome</keyword>
<dbReference type="EMBL" id="BMNR01000006">
    <property type="protein sequence ID" value="GGK30723.1"/>
    <property type="molecule type" value="Genomic_DNA"/>
</dbReference>
<dbReference type="InterPro" id="IPR053158">
    <property type="entry name" value="CapK_Type1_Caps_Biosynth"/>
</dbReference>
<name>A0A8J3BSG3_9FLAO</name>
<sequence>MPRIHEYFLFTLQKILIILKLFDLSLKLNGFPIKEAQKTLKSIQKIGDNDFETYVNQQKQDIVDYHLTYNPFYKSFAKGKNIKDWNSIPVMTKRDLQQPLTNRLSEGFHIKNVHIHKTSGSSGDPFIFAKDKFCHALTWAVIQDRFSWLDIDFNSSKQARFYGIPLHKKGYYKELIKDTLGNRYRFSVFDLSDKQLHKNLTKFKTTKFDYINGYTSSIVQFAKFLKKEKVILKRVCPSLKYCIVTSEMLFEIDNELLETQFGIPIINEYGAAELGFIAFQNKKNEWVINSDDLFVEILDDDNRVLPYGEEGRVVITSLYNKAHPFIRYDIGDFAVLSKKSTFKKPLLESLIGRTNDLAILPSGKKAAGLTFYYITKSIIEDDGNVKEFIIEQHTKSNFKIKYTSDRPLSSENTKRILSEMETYLEKGLTIVFEKKAFLQRSKSGKLKQFKSFL</sequence>
<dbReference type="AlphaFoldDB" id="A0A8J3BSG3"/>